<dbReference type="PANTHER" id="PTHR12385">
    <property type="entry name" value="CHOLINE TRANSPORTER-LIKE (SLC FAMILY 44)"/>
    <property type="match status" value="1"/>
</dbReference>
<sequence>WTILWIVTLIGSKDKFYESSGCGSQNVKGRSSLSCSQPTLYLVVLYLVFSFYWTILWIVTLIGSKDKFYESSGCGSQNVKGRSSLSCSQPTLYLVVLYLVFSFYWTSQVIKTIIHVTDAGVFATFYFLEGTPQGTGPTPTLSSLKRACTTSIGSICYGSLIIAILNTTRFILRSIARGDDDACGFIACCLECLLSWIEQLVEYFNHYAYVQVAIYGKSYCEAAKDTWSLIKARGVEAVINDNLVGNVLAMGGIFIGAICALFGFGYIHLFLKNITDGNTILILVIICFFFGLMMTAIISNVIDSGVTTTFVALAESPDALRRTKPQLFDRIRREWPQVVQGI</sequence>
<feature type="transmembrane region" description="Helical" evidence="6">
    <location>
        <begin position="279"/>
        <end position="302"/>
    </location>
</feature>
<keyword evidence="3 6" id="KW-0812">Transmembrane</keyword>
<evidence type="ECO:0000256" key="4">
    <source>
        <dbReference type="ARBA" id="ARBA00022989"/>
    </source>
</evidence>
<protein>
    <recommendedName>
        <fullName evidence="6">Choline transporter-like protein</fullName>
    </recommendedName>
</protein>
<dbReference type="PANTHER" id="PTHR12385:SF4">
    <property type="entry name" value="PROTEIN PNS1"/>
    <property type="match status" value="1"/>
</dbReference>
<gene>
    <name evidence="7" type="primary">PNS1_5</name>
    <name evidence="7" type="ORF">g.60720</name>
</gene>
<feature type="transmembrane region" description="Helical" evidence="6">
    <location>
        <begin position="247"/>
        <end position="267"/>
    </location>
</feature>
<proteinExistence type="inferred from homology"/>
<dbReference type="AlphaFoldDB" id="A0A1D1XHI0"/>
<feature type="transmembrane region" description="Helical" evidence="6">
    <location>
        <begin position="84"/>
        <end position="105"/>
    </location>
</feature>
<keyword evidence="4 6" id="KW-1133">Transmembrane helix</keyword>
<keyword evidence="5 6" id="KW-0472">Membrane</keyword>
<comment type="function">
    <text evidence="6">Choline transporter.</text>
</comment>
<evidence type="ECO:0000313" key="7">
    <source>
        <dbReference type="EMBL" id="JAT41854.1"/>
    </source>
</evidence>
<evidence type="ECO:0000256" key="1">
    <source>
        <dbReference type="ARBA" id="ARBA00004141"/>
    </source>
</evidence>
<dbReference type="InterPro" id="IPR007603">
    <property type="entry name" value="Choline_transptr-like"/>
</dbReference>
<name>A0A1D1XHI0_9ARAE</name>
<comment type="subcellular location">
    <subcellularLocation>
        <location evidence="6">Cell membrane</location>
        <topology evidence="6">Multi-pass membrane protein</topology>
    </subcellularLocation>
    <subcellularLocation>
        <location evidence="1">Membrane</location>
        <topology evidence="1">Multi-pass membrane protein</topology>
    </subcellularLocation>
</comment>
<feature type="non-terminal residue" evidence="7">
    <location>
        <position position="1"/>
    </location>
</feature>
<evidence type="ECO:0000256" key="3">
    <source>
        <dbReference type="ARBA" id="ARBA00022692"/>
    </source>
</evidence>
<dbReference type="Pfam" id="PF04515">
    <property type="entry name" value="Choline_transpo"/>
    <property type="match status" value="1"/>
</dbReference>
<dbReference type="GO" id="GO:0005886">
    <property type="term" value="C:plasma membrane"/>
    <property type="evidence" value="ECO:0007669"/>
    <property type="project" value="UniProtKB-SubCell"/>
</dbReference>
<accession>A0A1D1XHI0</accession>
<organism evidence="7">
    <name type="scientific">Anthurium amnicola</name>
    <dbReference type="NCBI Taxonomy" id="1678845"/>
    <lineage>
        <taxon>Eukaryota</taxon>
        <taxon>Viridiplantae</taxon>
        <taxon>Streptophyta</taxon>
        <taxon>Embryophyta</taxon>
        <taxon>Tracheophyta</taxon>
        <taxon>Spermatophyta</taxon>
        <taxon>Magnoliopsida</taxon>
        <taxon>Liliopsida</taxon>
        <taxon>Araceae</taxon>
        <taxon>Pothoideae</taxon>
        <taxon>Potheae</taxon>
        <taxon>Anthurium</taxon>
    </lineage>
</organism>
<dbReference type="GO" id="GO:0022857">
    <property type="term" value="F:transmembrane transporter activity"/>
    <property type="evidence" value="ECO:0007669"/>
    <property type="project" value="UniProtKB-UniRule"/>
</dbReference>
<comment type="similarity">
    <text evidence="2 6">Belongs to the CTL (choline transporter-like) family.</text>
</comment>
<reference evidence="7" key="1">
    <citation type="submission" date="2015-07" db="EMBL/GenBank/DDBJ databases">
        <title>Transcriptome Assembly of Anthurium amnicola.</title>
        <authorList>
            <person name="Suzuki J."/>
        </authorList>
    </citation>
    <scope>NUCLEOTIDE SEQUENCE</scope>
</reference>
<feature type="transmembrane region" description="Helical" evidence="6">
    <location>
        <begin position="40"/>
        <end position="63"/>
    </location>
</feature>
<evidence type="ECO:0000256" key="6">
    <source>
        <dbReference type="RuleBase" id="RU368066"/>
    </source>
</evidence>
<dbReference type="EMBL" id="GDJX01026082">
    <property type="protein sequence ID" value="JAT41854.1"/>
    <property type="molecule type" value="Transcribed_RNA"/>
</dbReference>
<evidence type="ECO:0000256" key="5">
    <source>
        <dbReference type="ARBA" id="ARBA00023136"/>
    </source>
</evidence>
<comment type="caution">
    <text evidence="6">Lacks conserved residue(s) required for the propagation of feature annotation.</text>
</comment>
<evidence type="ECO:0000256" key="2">
    <source>
        <dbReference type="ARBA" id="ARBA00007168"/>
    </source>
</evidence>